<dbReference type="InterPro" id="IPR052354">
    <property type="entry name" value="Cell_Wall_Dynamics_Protein"/>
</dbReference>
<dbReference type="GO" id="GO:0004568">
    <property type="term" value="F:chitinase activity"/>
    <property type="evidence" value="ECO:0007669"/>
    <property type="project" value="InterPro"/>
</dbReference>
<sequence>MVNANHLTRLHIDPKWVDPLNETFERFGISTVNQQACFIAQCGHESGSFRLLEENLNYKPATLMKLWSKRFPTMEIANQYGGNAKAIANKVYSSRMGNRDEASGDGYRFRGRGCIQLTGHDNYYHAGKALGVDFVMQPDQVATPKYAALTAGWFWSTHKCNVPSDALDHIRLTKIINGGSIGLDDRIKHTNEALSVLNS</sequence>
<dbReference type="InterPro" id="IPR000726">
    <property type="entry name" value="Glyco_hydro_19_cat"/>
</dbReference>
<evidence type="ECO:0000259" key="1">
    <source>
        <dbReference type="Pfam" id="PF00182"/>
    </source>
</evidence>
<dbReference type="PANTHER" id="PTHR34408">
    <property type="entry name" value="FAMILY PROTEIN, PUTATIVE-RELATED"/>
    <property type="match status" value="1"/>
</dbReference>
<proteinExistence type="predicted"/>
<dbReference type="GO" id="GO:0016998">
    <property type="term" value="P:cell wall macromolecule catabolic process"/>
    <property type="evidence" value="ECO:0007669"/>
    <property type="project" value="InterPro"/>
</dbReference>
<feature type="domain" description="Glycoside hydrolase family 19 catalytic" evidence="1">
    <location>
        <begin position="104"/>
        <end position="164"/>
    </location>
</feature>
<dbReference type="SUPFAM" id="SSF53955">
    <property type="entry name" value="Lysozyme-like"/>
    <property type="match status" value="1"/>
</dbReference>
<name>A0A6J5SKV0_9CAUD</name>
<gene>
    <name evidence="2" type="ORF">UFOVP1457_42</name>
</gene>
<evidence type="ECO:0000313" key="2">
    <source>
        <dbReference type="EMBL" id="CAB4214448.1"/>
    </source>
</evidence>
<reference evidence="2" key="1">
    <citation type="submission" date="2020-05" db="EMBL/GenBank/DDBJ databases">
        <authorList>
            <person name="Chiriac C."/>
            <person name="Salcher M."/>
            <person name="Ghai R."/>
            <person name="Kavagutti S V."/>
        </authorList>
    </citation>
    <scope>NUCLEOTIDE SEQUENCE</scope>
</reference>
<protein>
    <submittedName>
        <fullName evidence="2">COG3179 Predicted chitinase</fullName>
    </submittedName>
</protein>
<accession>A0A6J5SKV0</accession>
<dbReference type="Gene3D" id="1.10.530.10">
    <property type="match status" value="1"/>
</dbReference>
<dbReference type="GO" id="GO:0006032">
    <property type="term" value="P:chitin catabolic process"/>
    <property type="evidence" value="ECO:0007669"/>
    <property type="project" value="InterPro"/>
</dbReference>
<dbReference type="InterPro" id="IPR023346">
    <property type="entry name" value="Lysozyme-like_dom_sf"/>
</dbReference>
<organism evidence="2">
    <name type="scientific">uncultured Caudovirales phage</name>
    <dbReference type="NCBI Taxonomy" id="2100421"/>
    <lineage>
        <taxon>Viruses</taxon>
        <taxon>Duplodnaviria</taxon>
        <taxon>Heunggongvirae</taxon>
        <taxon>Uroviricota</taxon>
        <taxon>Caudoviricetes</taxon>
        <taxon>Peduoviridae</taxon>
        <taxon>Maltschvirus</taxon>
        <taxon>Maltschvirus maltsch</taxon>
    </lineage>
</organism>
<dbReference type="Pfam" id="PF00182">
    <property type="entry name" value="Glyco_hydro_19"/>
    <property type="match status" value="1"/>
</dbReference>
<dbReference type="PANTHER" id="PTHR34408:SF1">
    <property type="entry name" value="GLYCOSYL HYDROLASE FAMILY 19 DOMAIN-CONTAINING PROTEIN HI_1415"/>
    <property type="match status" value="1"/>
</dbReference>
<dbReference type="EMBL" id="LR797409">
    <property type="protein sequence ID" value="CAB4214448.1"/>
    <property type="molecule type" value="Genomic_DNA"/>
</dbReference>